<gene>
    <name evidence="2" type="ORF">BN948_00869</name>
</gene>
<dbReference type="InterPro" id="IPR044855">
    <property type="entry name" value="CoA-Trfase_III_dom3_sf"/>
</dbReference>
<dbReference type="PANTHER" id="PTHR48207">
    <property type="entry name" value="SUCCINATE--HYDROXYMETHYLGLUTARATE COA-TRANSFERASE"/>
    <property type="match status" value="1"/>
</dbReference>
<dbReference type="Gene3D" id="3.40.50.10540">
    <property type="entry name" value="Crotonobetainyl-coa:carnitine coa-transferase, domain 1"/>
    <property type="match status" value="1"/>
</dbReference>
<dbReference type="GO" id="GO:0033608">
    <property type="term" value="F:formyl-CoA transferase activity"/>
    <property type="evidence" value="ECO:0007669"/>
    <property type="project" value="UniProtKB-EC"/>
</dbReference>
<dbReference type="EMBL" id="CCAE010000004">
    <property type="protein sequence ID" value="CDN86466.1"/>
    <property type="molecule type" value="Genomic_DNA"/>
</dbReference>
<keyword evidence="3" id="KW-1185">Reference proteome</keyword>
<dbReference type="InterPro" id="IPR003673">
    <property type="entry name" value="CoA-Trfase_fam_III"/>
</dbReference>
<dbReference type="SUPFAM" id="SSF89796">
    <property type="entry name" value="CoA-transferase family III (CaiB/BaiF)"/>
    <property type="match status" value="1"/>
</dbReference>
<proteinExistence type="predicted"/>
<name>A0A1L1PKA0_HYDIT</name>
<dbReference type="InterPro" id="IPR023606">
    <property type="entry name" value="CoA-Trfase_III_dom_1_sf"/>
</dbReference>
<dbReference type="EC" id="2.8.3.16" evidence="2"/>
<dbReference type="InterPro" id="IPR050483">
    <property type="entry name" value="CoA-transferase_III_domain"/>
</dbReference>
<reference evidence="3" key="2">
    <citation type="submission" date="2014-11" db="EMBL/GenBank/DDBJ databases">
        <title>Draft genome sequence of Hydrogenophaga intermedia S1.</title>
        <authorList>
            <person name="Gan H.M."/>
            <person name="Chew T.H."/>
            <person name="Stolz A."/>
        </authorList>
    </citation>
    <scope>NUCLEOTIDE SEQUENCE [LARGE SCALE GENOMIC DNA]</scope>
    <source>
        <strain evidence="3">S1</strain>
    </source>
</reference>
<accession>A0A1L1PKA0</accession>
<dbReference type="Proteomes" id="UP000028878">
    <property type="component" value="Unassembled WGS sequence"/>
</dbReference>
<keyword evidence="1 2" id="KW-0808">Transferase</keyword>
<dbReference type="PANTHER" id="PTHR48207:SF3">
    <property type="entry name" value="SUCCINATE--HYDROXYMETHYLGLUTARATE COA-TRANSFERASE"/>
    <property type="match status" value="1"/>
</dbReference>
<protein>
    <submittedName>
        <fullName evidence="2">Formyl-coenzyme A transferase</fullName>
        <ecNumber evidence="2">2.8.3.16</ecNumber>
    </submittedName>
</protein>
<evidence type="ECO:0000256" key="1">
    <source>
        <dbReference type="ARBA" id="ARBA00022679"/>
    </source>
</evidence>
<organism evidence="2 3">
    <name type="scientific">Hydrogenophaga intermedia</name>
    <dbReference type="NCBI Taxonomy" id="65786"/>
    <lineage>
        <taxon>Bacteria</taxon>
        <taxon>Pseudomonadati</taxon>
        <taxon>Pseudomonadota</taxon>
        <taxon>Betaproteobacteria</taxon>
        <taxon>Burkholderiales</taxon>
        <taxon>Comamonadaceae</taxon>
        <taxon>Hydrogenophaga</taxon>
    </lineage>
</organism>
<dbReference type="AlphaFoldDB" id="A0A1L1PKA0"/>
<evidence type="ECO:0000313" key="2">
    <source>
        <dbReference type="EMBL" id="CDN86466.1"/>
    </source>
</evidence>
<evidence type="ECO:0000313" key="3">
    <source>
        <dbReference type="Proteomes" id="UP000028878"/>
    </source>
</evidence>
<dbReference type="Gene3D" id="3.30.1540.10">
    <property type="entry name" value="formyl-coa transferase, domain 3"/>
    <property type="match status" value="1"/>
</dbReference>
<reference evidence="3" key="1">
    <citation type="submission" date="2014-02" db="EMBL/GenBank/DDBJ databases">
        <authorList>
            <person name="Gan H."/>
        </authorList>
    </citation>
    <scope>NUCLEOTIDE SEQUENCE [LARGE SCALE GENOMIC DNA]</scope>
    <source>
        <strain evidence="3">S1</strain>
    </source>
</reference>
<dbReference type="Pfam" id="PF02515">
    <property type="entry name" value="CoA_transf_3"/>
    <property type="match status" value="1"/>
</dbReference>
<sequence>MLPMTTSTDELKRGGGPLAGIRVLELGQLIAGPFAAKTLGDFGAEVIKIESPEGGDPLRTWRMMKGDTSIWWEVQSRNKRSLALDLKDPEGQRIVRELAARCDVLIENFRPGAMEGWGLGPDELMVLNPRLIVLRVSGYGQTGPYKDRPGFGVIAEAMGGLRHLTGEPGRVPVRVGVSIGDTLAALHGVIGILLALQSRHATGRGQVIDVALNESVFNCMESLLPEFSAFGAIRQPAGSALPGIAPTNAYRCQDGAYILVAGNGDSIFKRLMAAIGRPDLAADEGLARNDGRVARAAELDAAIEAWTSLRSSDEVLAAMDAAKVPAGRIYTAKDIAEDPHYQARGMVDEMALSDGTRVRMPGIVPKLSATPGAVRTQAPRLGQDSAEVLRELGLDASAIEALVQRGVVRGRAS</sequence>